<dbReference type="GO" id="GO:0030261">
    <property type="term" value="P:chromosome condensation"/>
    <property type="evidence" value="ECO:0007669"/>
    <property type="project" value="UniProtKB-KW"/>
</dbReference>
<dbReference type="SUPFAM" id="SSF47729">
    <property type="entry name" value="IHF-like DNA-binding proteins"/>
    <property type="match status" value="1"/>
</dbReference>
<dbReference type="EMBL" id="PKHU01000002">
    <property type="protein sequence ID" value="PKZ29671.1"/>
    <property type="molecule type" value="Genomic_DNA"/>
</dbReference>
<dbReference type="InterPro" id="IPR000119">
    <property type="entry name" value="Hist_DNA-bd"/>
</dbReference>
<dbReference type="PANTHER" id="PTHR33175:SF3">
    <property type="entry name" value="DNA-BINDING PROTEIN HU-BETA"/>
    <property type="match status" value="1"/>
</dbReference>
<reference evidence="6 7" key="1">
    <citation type="submission" date="2017-12" db="EMBL/GenBank/DDBJ databases">
        <title>Phylogenetic diversity of female urinary microbiome.</title>
        <authorList>
            <person name="Thomas-White K."/>
            <person name="Wolfe A.J."/>
        </authorList>
    </citation>
    <scope>NUCLEOTIDE SEQUENCE [LARGE SCALE GENOMIC DNA]</scope>
    <source>
        <strain evidence="6 7">UMB0112</strain>
    </source>
</reference>
<dbReference type="InterPro" id="IPR010992">
    <property type="entry name" value="IHF-like_DNA-bd_dom_sf"/>
</dbReference>
<dbReference type="Gene3D" id="4.10.520.10">
    <property type="entry name" value="IHF-like DNA-binding proteins"/>
    <property type="match status" value="1"/>
</dbReference>
<evidence type="ECO:0000313" key="7">
    <source>
        <dbReference type="Proteomes" id="UP000234639"/>
    </source>
</evidence>
<evidence type="ECO:0000313" key="5">
    <source>
        <dbReference type="EMBL" id="MCZ6159875.1"/>
    </source>
</evidence>
<evidence type="ECO:0000256" key="1">
    <source>
        <dbReference type="ARBA" id="ARBA00010529"/>
    </source>
</evidence>
<comment type="caution">
    <text evidence="6">The sequence shown here is derived from an EMBL/GenBank/DDBJ whole genome shotgun (WGS) entry which is preliminary data.</text>
</comment>
<keyword evidence="2" id="KW-0226">DNA condensation</keyword>
<dbReference type="GO" id="GO:0005829">
    <property type="term" value="C:cytosol"/>
    <property type="evidence" value="ECO:0007669"/>
    <property type="project" value="TreeGrafter"/>
</dbReference>
<organism evidence="6 7">
    <name type="scientific">Campylobacter ureolyticus</name>
    <dbReference type="NCBI Taxonomy" id="827"/>
    <lineage>
        <taxon>Bacteria</taxon>
        <taxon>Pseudomonadati</taxon>
        <taxon>Campylobacterota</taxon>
        <taxon>Epsilonproteobacteria</taxon>
        <taxon>Campylobacterales</taxon>
        <taxon>Campylobacteraceae</taxon>
        <taxon>Campylobacter</taxon>
    </lineage>
</organism>
<dbReference type="GO" id="GO:0003677">
    <property type="term" value="F:DNA binding"/>
    <property type="evidence" value="ECO:0007669"/>
    <property type="project" value="UniProtKB-KW"/>
</dbReference>
<reference evidence="5" key="2">
    <citation type="submission" date="2022-12" db="EMBL/GenBank/DDBJ databases">
        <title>Species Delineation and Comparative Genomics within the Campylobacter ureolyticus Complex.</title>
        <authorList>
            <person name="Maki J."/>
            <person name="Howard M."/>
            <person name="Connelly S."/>
            <person name="Hardy D.J."/>
            <person name="Cameron A."/>
        </authorList>
    </citation>
    <scope>NUCLEOTIDE SEQUENCE</scope>
    <source>
        <strain evidence="5">URMC_787</strain>
    </source>
</reference>
<evidence type="ECO:0000256" key="2">
    <source>
        <dbReference type="ARBA" id="ARBA00023067"/>
    </source>
</evidence>
<protein>
    <submittedName>
        <fullName evidence="6">HU family DNA-binding protein</fullName>
    </submittedName>
</protein>
<dbReference type="SMART" id="SM00411">
    <property type="entry name" value="BHL"/>
    <property type="match status" value="1"/>
</dbReference>
<dbReference type="Proteomes" id="UP001075225">
    <property type="component" value="Unassembled WGS sequence"/>
</dbReference>
<dbReference type="AlphaFoldDB" id="A0A2I1NBC3"/>
<dbReference type="EMBL" id="JAPXGO010000003">
    <property type="protein sequence ID" value="MCZ6159875.1"/>
    <property type="molecule type" value="Genomic_DNA"/>
</dbReference>
<keyword evidence="3 6" id="KW-0238">DNA-binding</keyword>
<evidence type="ECO:0000256" key="3">
    <source>
        <dbReference type="ARBA" id="ARBA00023125"/>
    </source>
</evidence>
<dbReference type="CDD" id="cd13831">
    <property type="entry name" value="HU"/>
    <property type="match status" value="1"/>
</dbReference>
<dbReference type="PRINTS" id="PR01727">
    <property type="entry name" value="DNABINDINGHU"/>
</dbReference>
<evidence type="ECO:0000313" key="6">
    <source>
        <dbReference type="EMBL" id="PKZ29671.1"/>
    </source>
</evidence>
<comment type="similarity">
    <text evidence="1 4">Belongs to the bacterial histone-like protein family.</text>
</comment>
<evidence type="ECO:0000256" key="4">
    <source>
        <dbReference type="RuleBase" id="RU003939"/>
    </source>
</evidence>
<accession>A0A2I1NBC3</accession>
<dbReference type="RefSeq" id="WP_024961740.1">
    <property type="nucleotide sequence ID" value="NZ_CABMOL010000002.1"/>
</dbReference>
<name>A0A2I1NBC3_9BACT</name>
<gene>
    <name evidence="6" type="ORF">CYJ41_01925</name>
    <name evidence="5" type="ORF">O6B32_05210</name>
</gene>
<dbReference type="Pfam" id="PF00216">
    <property type="entry name" value="Bac_DNA_binding"/>
    <property type="match status" value="1"/>
</dbReference>
<sequence length="98" mass="10566">MKKAEFIDLVAKKADMTKKDTSVALDAILESIKECLVKGDSISFIGFGSFDVVTRAAREGKVPGTDKTYKSPATNVVKFKVGKQLKDAVAASKKAKKK</sequence>
<dbReference type="PANTHER" id="PTHR33175">
    <property type="entry name" value="DNA-BINDING PROTEIN HU"/>
    <property type="match status" value="1"/>
</dbReference>
<dbReference type="Proteomes" id="UP000234639">
    <property type="component" value="Unassembled WGS sequence"/>
</dbReference>
<proteinExistence type="inferred from homology"/>
<dbReference type="GO" id="GO:0030527">
    <property type="term" value="F:structural constituent of chromatin"/>
    <property type="evidence" value="ECO:0007669"/>
    <property type="project" value="InterPro"/>
</dbReference>